<feature type="transmembrane region" description="Helical" evidence="7">
    <location>
        <begin position="188"/>
        <end position="212"/>
    </location>
</feature>
<gene>
    <name evidence="9" type="primary">yqjA</name>
    <name evidence="9" type="ORF">ERCIPICE3303_170</name>
</gene>
<evidence type="ECO:0000256" key="5">
    <source>
        <dbReference type="ARBA" id="ARBA00022989"/>
    </source>
</evidence>
<evidence type="ECO:0000313" key="9">
    <source>
        <dbReference type="EMBL" id="VFP87558.1"/>
    </source>
</evidence>
<dbReference type="GO" id="GO:0005886">
    <property type="term" value="C:plasma membrane"/>
    <property type="evidence" value="ECO:0007669"/>
    <property type="project" value="UniProtKB-SubCell"/>
</dbReference>
<evidence type="ECO:0000259" key="8">
    <source>
        <dbReference type="Pfam" id="PF09335"/>
    </source>
</evidence>
<dbReference type="PANTHER" id="PTHR30353">
    <property type="entry name" value="INNER MEMBRANE PROTEIN DEDA-RELATED"/>
    <property type="match status" value="1"/>
</dbReference>
<protein>
    <submittedName>
        <fullName evidence="9">Inner membrane protein YqjA</fullName>
    </submittedName>
</protein>
<dbReference type="InterPro" id="IPR032818">
    <property type="entry name" value="DedA-like"/>
</dbReference>
<evidence type="ECO:0000256" key="7">
    <source>
        <dbReference type="RuleBase" id="RU367016"/>
    </source>
</evidence>
<evidence type="ECO:0000256" key="1">
    <source>
        <dbReference type="ARBA" id="ARBA00004651"/>
    </source>
</evidence>
<dbReference type="RefSeq" id="WP_157990864.1">
    <property type="nucleotide sequence ID" value="NZ_LR217737.1"/>
</dbReference>
<evidence type="ECO:0000256" key="4">
    <source>
        <dbReference type="ARBA" id="ARBA00022692"/>
    </source>
</evidence>
<feature type="transmembrane region" description="Helical" evidence="7">
    <location>
        <begin position="53"/>
        <end position="75"/>
    </location>
</feature>
<dbReference type="PANTHER" id="PTHR30353:SF11">
    <property type="entry name" value="INNER MEMBRANE PROTEIN YQJA"/>
    <property type="match status" value="1"/>
</dbReference>
<comment type="similarity">
    <text evidence="2 7">Belongs to the DedA family.</text>
</comment>
<sequence>MSILTSLIQALWKQDYVILADPTLIWTLYLVLFLILFLENGLLPTSFLPGDSLLILVGILIAEGAINCIVILFILTTAASLGCWVSYLQGKWLGNTYTVQRWLSYLPMKYHQKSKNIFHQYGLSALFFGRFIAFVRTILPILAGLSGLSHLRFQFFNWISSFLWVLILIMIGFIFGKTPIFHSYSNQLLCVMMLIPLALMLCGLISYIYLFFRKKLSNYKKI</sequence>
<feature type="transmembrane region" description="Helical" evidence="7">
    <location>
        <begin position="16"/>
        <end position="38"/>
    </location>
</feature>
<keyword evidence="3 7" id="KW-1003">Cell membrane</keyword>
<keyword evidence="6 7" id="KW-0472">Membrane</keyword>
<accession>A0A803FT28</accession>
<dbReference type="Pfam" id="PF09335">
    <property type="entry name" value="VTT_dom"/>
    <property type="match status" value="1"/>
</dbReference>
<feature type="domain" description="VTT" evidence="8">
    <location>
        <begin position="48"/>
        <end position="172"/>
    </location>
</feature>
<dbReference type="InterPro" id="IPR032816">
    <property type="entry name" value="VTT_dom"/>
</dbReference>
<proteinExistence type="inferred from homology"/>
<feature type="transmembrane region" description="Helical" evidence="7">
    <location>
        <begin position="155"/>
        <end position="176"/>
    </location>
</feature>
<dbReference type="Proteomes" id="UP000294289">
    <property type="component" value="Chromosome"/>
</dbReference>
<organism evidence="9 10">
    <name type="scientific">Candidatus Erwinia haradaeae</name>
    <dbReference type="NCBI Taxonomy" id="1922217"/>
    <lineage>
        <taxon>Bacteria</taxon>
        <taxon>Pseudomonadati</taxon>
        <taxon>Pseudomonadota</taxon>
        <taxon>Gammaproteobacteria</taxon>
        <taxon>Enterobacterales</taxon>
        <taxon>Erwiniaceae</taxon>
        <taxon>Erwinia</taxon>
    </lineage>
</organism>
<dbReference type="OrthoDB" id="13976at2"/>
<dbReference type="EMBL" id="LR217737">
    <property type="protein sequence ID" value="VFP87558.1"/>
    <property type="molecule type" value="Genomic_DNA"/>
</dbReference>
<evidence type="ECO:0000256" key="3">
    <source>
        <dbReference type="ARBA" id="ARBA00022475"/>
    </source>
</evidence>
<comment type="subcellular location">
    <subcellularLocation>
        <location evidence="1 7">Cell membrane</location>
        <topology evidence="1 7">Multi-pass membrane protein</topology>
    </subcellularLocation>
</comment>
<feature type="transmembrane region" description="Helical" evidence="7">
    <location>
        <begin position="121"/>
        <end position="143"/>
    </location>
</feature>
<evidence type="ECO:0000313" key="10">
    <source>
        <dbReference type="Proteomes" id="UP000294289"/>
    </source>
</evidence>
<name>A0A803FT28_9GAMM</name>
<keyword evidence="5 7" id="KW-1133">Transmembrane helix</keyword>
<evidence type="ECO:0000256" key="6">
    <source>
        <dbReference type="ARBA" id="ARBA00023136"/>
    </source>
</evidence>
<dbReference type="AlphaFoldDB" id="A0A803FT28"/>
<evidence type="ECO:0000256" key="2">
    <source>
        <dbReference type="ARBA" id="ARBA00010792"/>
    </source>
</evidence>
<keyword evidence="4 7" id="KW-0812">Transmembrane</keyword>
<reference evidence="9 10" key="1">
    <citation type="submission" date="2019-02" db="EMBL/GenBank/DDBJ databases">
        <authorList>
            <person name="Manzano-Marin A."/>
            <person name="Manzano-Marin A."/>
        </authorList>
    </citation>
    <scope>NUCLEOTIDE SEQUENCE [LARGE SCALE GENOMIC DNA]</scope>
    <source>
        <strain evidence="9 10">ErCipiceae</strain>
    </source>
</reference>